<accession>A0A9D4TCH1</accession>
<dbReference type="Gene3D" id="3.40.50.300">
    <property type="entry name" value="P-loop containing nucleotide triphosphate hydrolases"/>
    <property type="match status" value="1"/>
</dbReference>
<dbReference type="EMBL" id="JABSTV010001060">
    <property type="protein sequence ID" value="KAH7985188.1"/>
    <property type="molecule type" value="Genomic_DNA"/>
</dbReference>
<evidence type="ECO:0000256" key="1">
    <source>
        <dbReference type="SAM" id="MobiDB-lite"/>
    </source>
</evidence>
<dbReference type="AlphaFoldDB" id="A0A9D4TCH1"/>
<dbReference type="SUPFAM" id="SSF52540">
    <property type="entry name" value="P-loop containing nucleoside triphosphate hydrolases"/>
    <property type="match status" value="1"/>
</dbReference>
<keyword evidence="3" id="KW-1185">Reference proteome</keyword>
<feature type="compositionally biased region" description="Low complexity" evidence="1">
    <location>
        <begin position="95"/>
        <end position="109"/>
    </location>
</feature>
<sequence length="123" mass="13154">MALARAILRATSILVLDEATSQMDSDTERRVQASLRESFSHSTVITITHRIDTILDYDSPDGLVGSSNGRRDGRDLPCPPGSADKSGPTPADCGSNATSSSLALSSESEWPGLVHLDEESRLR</sequence>
<dbReference type="PANTHER" id="PTHR43394:SF1">
    <property type="entry name" value="ATP-BINDING CASSETTE SUB-FAMILY B MEMBER 10, MITOCHONDRIAL"/>
    <property type="match status" value="1"/>
</dbReference>
<organism evidence="2 3">
    <name type="scientific">Rhipicephalus sanguineus</name>
    <name type="common">Brown dog tick</name>
    <name type="synonym">Ixodes sanguineus</name>
    <dbReference type="NCBI Taxonomy" id="34632"/>
    <lineage>
        <taxon>Eukaryota</taxon>
        <taxon>Metazoa</taxon>
        <taxon>Ecdysozoa</taxon>
        <taxon>Arthropoda</taxon>
        <taxon>Chelicerata</taxon>
        <taxon>Arachnida</taxon>
        <taxon>Acari</taxon>
        <taxon>Parasitiformes</taxon>
        <taxon>Ixodida</taxon>
        <taxon>Ixodoidea</taxon>
        <taxon>Ixodidae</taxon>
        <taxon>Rhipicephalinae</taxon>
        <taxon>Rhipicephalus</taxon>
        <taxon>Rhipicephalus</taxon>
    </lineage>
</organism>
<dbReference type="InterPro" id="IPR039421">
    <property type="entry name" value="Type_1_exporter"/>
</dbReference>
<reference evidence="2" key="1">
    <citation type="journal article" date="2020" name="Cell">
        <title>Large-Scale Comparative Analyses of Tick Genomes Elucidate Their Genetic Diversity and Vector Capacities.</title>
        <authorList>
            <consortium name="Tick Genome and Microbiome Consortium (TIGMIC)"/>
            <person name="Jia N."/>
            <person name="Wang J."/>
            <person name="Shi W."/>
            <person name="Du L."/>
            <person name="Sun Y."/>
            <person name="Zhan W."/>
            <person name="Jiang J.F."/>
            <person name="Wang Q."/>
            <person name="Zhang B."/>
            <person name="Ji P."/>
            <person name="Bell-Sakyi L."/>
            <person name="Cui X.M."/>
            <person name="Yuan T.T."/>
            <person name="Jiang B.G."/>
            <person name="Yang W.F."/>
            <person name="Lam T.T."/>
            <person name="Chang Q.C."/>
            <person name="Ding S.J."/>
            <person name="Wang X.J."/>
            <person name="Zhu J.G."/>
            <person name="Ruan X.D."/>
            <person name="Zhao L."/>
            <person name="Wei J.T."/>
            <person name="Ye R.Z."/>
            <person name="Que T.C."/>
            <person name="Du C.H."/>
            <person name="Zhou Y.H."/>
            <person name="Cheng J.X."/>
            <person name="Dai P.F."/>
            <person name="Guo W.B."/>
            <person name="Han X.H."/>
            <person name="Huang E.J."/>
            <person name="Li L.F."/>
            <person name="Wei W."/>
            <person name="Gao Y.C."/>
            <person name="Liu J.Z."/>
            <person name="Shao H.Z."/>
            <person name="Wang X."/>
            <person name="Wang C.C."/>
            <person name="Yang T.C."/>
            <person name="Huo Q.B."/>
            <person name="Li W."/>
            <person name="Chen H.Y."/>
            <person name="Chen S.E."/>
            <person name="Zhou L.G."/>
            <person name="Ni X.B."/>
            <person name="Tian J.H."/>
            <person name="Sheng Y."/>
            <person name="Liu T."/>
            <person name="Pan Y.S."/>
            <person name="Xia L.Y."/>
            <person name="Li J."/>
            <person name="Zhao F."/>
            <person name="Cao W.C."/>
        </authorList>
    </citation>
    <scope>NUCLEOTIDE SEQUENCE</scope>
    <source>
        <strain evidence="2">Rsan-2018</strain>
    </source>
</reference>
<evidence type="ECO:0008006" key="4">
    <source>
        <dbReference type="Google" id="ProtNLM"/>
    </source>
</evidence>
<reference evidence="2" key="2">
    <citation type="submission" date="2021-09" db="EMBL/GenBank/DDBJ databases">
        <authorList>
            <person name="Jia N."/>
            <person name="Wang J."/>
            <person name="Shi W."/>
            <person name="Du L."/>
            <person name="Sun Y."/>
            <person name="Zhan W."/>
            <person name="Jiang J."/>
            <person name="Wang Q."/>
            <person name="Zhang B."/>
            <person name="Ji P."/>
            <person name="Sakyi L.B."/>
            <person name="Cui X."/>
            <person name="Yuan T."/>
            <person name="Jiang B."/>
            <person name="Yang W."/>
            <person name="Lam T.T.-Y."/>
            <person name="Chang Q."/>
            <person name="Ding S."/>
            <person name="Wang X."/>
            <person name="Zhu J."/>
            <person name="Ruan X."/>
            <person name="Zhao L."/>
            <person name="Wei J."/>
            <person name="Que T."/>
            <person name="Du C."/>
            <person name="Cheng J."/>
            <person name="Dai P."/>
            <person name="Han X."/>
            <person name="Huang E."/>
            <person name="Gao Y."/>
            <person name="Liu J."/>
            <person name="Shao H."/>
            <person name="Ye R."/>
            <person name="Li L."/>
            <person name="Wei W."/>
            <person name="Wang X."/>
            <person name="Wang C."/>
            <person name="Huo Q."/>
            <person name="Li W."/>
            <person name="Guo W."/>
            <person name="Chen H."/>
            <person name="Chen S."/>
            <person name="Zhou L."/>
            <person name="Zhou L."/>
            <person name="Ni X."/>
            <person name="Tian J."/>
            <person name="Zhou Y."/>
            <person name="Sheng Y."/>
            <person name="Liu T."/>
            <person name="Pan Y."/>
            <person name="Xia L."/>
            <person name="Li J."/>
            <person name="Zhao F."/>
            <person name="Cao W."/>
        </authorList>
    </citation>
    <scope>NUCLEOTIDE SEQUENCE</scope>
    <source>
        <strain evidence="2">Rsan-2018</strain>
        <tissue evidence="2">Larvae</tissue>
    </source>
</reference>
<evidence type="ECO:0000313" key="3">
    <source>
        <dbReference type="Proteomes" id="UP000821837"/>
    </source>
</evidence>
<dbReference type="Proteomes" id="UP000821837">
    <property type="component" value="Unassembled WGS sequence"/>
</dbReference>
<protein>
    <recommendedName>
        <fullName evidence="4">ABC transporter domain-containing protein</fullName>
    </recommendedName>
</protein>
<feature type="region of interest" description="Disordered" evidence="1">
    <location>
        <begin position="58"/>
        <end position="123"/>
    </location>
</feature>
<dbReference type="GO" id="GO:0015421">
    <property type="term" value="F:ABC-type oligopeptide transporter activity"/>
    <property type="evidence" value="ECO:0007669"/>
    <property type="project" value="TreeGrafter"/>
</dbReference>
<dbReference type="PANTHER" id="PTHR43394">
    <property type="entry name" value="ATP-DEPENDENT PERMEASE MDL1, MITOCHONDRIAL"/>
    <property type="match status" value="1"/>
</dbReference>
<proteinExistence type="predicted"/>
<evidence type="ECO:0000313" key="2">
    <source>
        <dbReference type="EMBL" id="KAH7985188.1"/>
    </source>
</evidence>
<comment type="caution">
    <text evidence="2">The sequence shown here is derived from an EMBL/GenBank/DDBJ whole genome shotgun (WGS) entry which is preliminary data.</text>
</comment>
<name>A0A9D4TCH1_RHISA</name>
<gene>
    <name evidence="2" type="ORF">HPB52_024272</name>
</gene>
<dbReference type="InterPro" id="IPR027417">
    <property type="entry name" value="P-loop_NTPase"/>
</dbReference>
<dbReference type="VEuPathDB" id="VectorBase:RSAN_033093"/>